<dbReference type="Pfam" id="PF20805">
    <property type="entry name" value="Integrin_A_Ig_2"/>
    <property type="match status" value="1"/>
</dbReference>
<evidence type="ECO:0000256" key="15">
    <source>
        <dbReference type="PROSITE-ProRule" id="PRU00803"/>
    </source>
</evidence>
<dbReference type="PANTHER" id="PTHR23220">
    <property type="entry name" value="INTEGRIN ALPHA"/>
    <property type="match status" value="1"/>
</dbReference>
<dbReference type="Gene3D" id="2.60.40.1460">
    <property type="entry name" value="Integrin domains. Chain A, domain 2"/>
    <property type="match status" value="1"/>
</dbReference>
<evidence type="ECO:0000256" key="1">
    <source>
        <dbReference type="ARBA" id="ARBA00004479"/>
    </source>
</evidence>
<dbReference type="SUPFAM" id="SSF69318">
    <property type="entry name" value="Integrin alpha N-terminal domain"/>
    <property type="match status" value="1"/>
</dbReference>
<dbReference type="GO" id="GO:0008305">
    <property type="term" value="C:integrin complex"/>
    <property type="evidence" value="ECO:0007669"/>
    <property type="project" value="InterPro"/>
</dbReference>
<dbReference type="InterPro" id="IPR013649">
    <property type="entry name" value="Integrin_alpha_Ig-like_1"/>
</dbReference>
<dbReference type="SMART" id="SM00327">
    <property type="entry name" value="VWA"/>
    <property type="match status" value="1"/>
</dbReference>
<evidence type="ECO:0000256" key="12">
    <source>
        <dbReference type="ARBA" id="ARBA00023157"/>
    </source>
</evidence>
<dbReference type="Gene3D" id="2.60.40.1510">
    <property type="entry name" value="ntegrin, alpha v. Chain A, domain 3"/>
    <property type="match status" value="1"/>
</dbReference>
<dbReference type="GO" id="GO:0098609">
    <property type="term" value="P:cell-cell adhesion"/>
    <property type="evidence" value="ECO:0007669"/>
    <property type="project" value="TreeGrafter"/>
</dbReference>
<dbReference type="InterPro" id="IPR048633">
    <property type="entry name" value="ITGAX-like_Ig_3"/>
</dbReference>
<dbReference type="PROSITE" id="PS50234">
    <property type="entry name" value="VWFA"/>
    <property type="match status" value="1"/>
</dbReference>
<keyword evidence="12" id="KW-1015">Disulfide bond</keyword>
<evidence type="ECO:0000313" key="20">
    <source>
        <dbReference type="Proteomes" id="UP001181693"/>
    </source>
</evidence>
<comment type="subcellular location">
    <subcellularLocation>
        <location evidence="1 16">Membrane</location>
        <topology evidence="1 16">Single-pass type I membrane protein</topology>
    </subcellularLocation>
</comment>
<dbReference type="PROSITE" id="PS51470">
    <property type="entry name" value="FG_GAP"/>
    <property type="match status" value="4"/>
</dbReference>
<evidence type="ECO:0000256" key="2">
    <source>
        <dbReference type="ARBA" id="ARBA00008054"/>
    </source>
</evidence>
<feature type="domain" description="VWFA" evidence="18">
    <location>
        <begin position="157"/>
        <end position="337"/>
    </location>
</feature>
<feature type="repeat" description="FG-GAP" evidence="15">
    <location>
        <begin position="514"/>
        <end position="571"/>
    </location>
</feature>
<feature type="region of interest" description="Disordered" evidence="17">
    <location>
        <begin position="1128"/>
        <end position="1147"/>
    </location>
</feature>
<dbReference type="InterPro" id="IPR028994">
    <property type="entry name" value="Integrin_alpha_N"/>
</dbReference>
<dbReference type="PROSITE" id="PS00242">
    <property type="entry name" value="INTEGRIN_ALPHA"/>
    <property type="match status" value="1"/>
</dbReference>
<keyword evidence="6" id="KW-0677">Repeat</keyword>
<evidence type="ECO:0000256" key="10">
    <source>
        <dbReference type="ARBA" id="ARBA00023037"/>
    </source>
</evidence>
<dbReference type="AlphaFoldDB" id="A0AAV2ZLL9"/>
<evidence type="ECO:0000313" key="19">
    <source>
        <dbReference type="EMBL" id="DBA18871.1"/>
    </source>
</evidence>
<feature type="repeat" description="FG-GAP" evidence="15">
    <location>
        <begin position="344"/>
        <end position="395"/>
    </location>
</feature>
<evidence type="ECO:0000256" key="5">
    <source>
        <dbReference type="ARBA" id="ARBA00022729"/>
    </source>
</evidence>
<dbReference type="GO" id="GO:0007229">
    <property type="term" value="P:integrin-mediated signaling pathway"/>
    <property type="evidence" value="ECO:0007669"/>
    <property type="project" value="UniProtKB-KW"/>
</dbReference>
<dbReference type="InterPro" id="IPR036465">
    <property type="entry name" value="vWFA_dom_sf"/>
</dbReference>
<sequence>MAPVGLDLLITVLCGPSISYAGAFFIDTNDPIIFRNGDQSFGHQVAQLNKEVIISAPLLQTAANKTGRLYRCDPQRRICRTIQIPTGSDDGIDTSLGFSLAVQEKSPQLLTCGPTLQRQCGENVYVNGRCYQLDPTTQEPQRILPDYLPECNLFSLDIVFLIDGSGSVGTADFTRMLRFVSTVMTLFSNSDTQFALMQYSSNFQTHFDFNRFSSVRNPTDLTSDITQMRQLTRTATGIHKVTTELFVPSSGARNKAVKLLIVITDGQTYGDDRKLEDSANEARNRGIVCFAIGVGNAFNHDAAIAELQTIASSSDRIFKVTDFSALSKFQKTLQEKIFAIEGTQSKDATSFQMEMSQEGFSAVLTQDGPILGAVGAYGWSGGITMYPPGQQNGTWINATRDQTDMRDSYLGYAIQKVAKNIIAVGAPRYQHTGRVLIFIRDNKNGQWKQMATAKGEQIGSYFGSVLSVLHENSKQPVLVVGAPTYYSPEVPGGRVYLCPIPTQIRNFQTITCPETLQGDSSQSLGQFGSTISVLPDLTGDQLPDLAVGAPYEDNYQGAVYIFPGHEKTFRTSYVQRVTGNLVSSGIKFFGRSVSGNLDMTGDGIPDVTVGGEGRVLVLKSRPVVGLSVSMTFNPQKIALSSYDCSLPNRQETATTVNVCFNRELKSVQSTGAISAQVNYTLTLDPALTVTRAVFSQRPNIQAVSRSMELNEGSNCAQYTIFLPECVEDSLTPLRVSATYSLMGNPVLSDDSRTSHADEVPFEKNCGGDEVCEDDLRLAINFTGVTQLVIGTLLDINVTVSVKSLEDDSYNTRVLIPFPLGLSYRRVSIIQSNKRVNVLCSTLEGQRVVNCAVNRPLLRPNTTVVFLVGFHVSSTADLGGSLMMTANITSDNQETPNNRRMTSAQVDVLYAIYVTITSLEESSKYQNFSSNDTTIQHIYRVCCLHPWSVLLPLSVVFFLPVQLGEASVWEKIQISSSEPELTNCTLMEKSEGAKNVGELINKSPIVNCSVGWCLRAECKIQDVEAQSSVIFRVNGSVTKDWTTQSDQTKISLQSSAEIIFDSRTFHQSQYFTRAQAQTVLEVPTEYNYFPIIIGSSVGGLVLLALITAGLYKLGFFKRQYKNMMENPSAGEAVNDEAPLGPQNVQATS</sequence>
<evidence type="ECO:0000256" key="14">
    <source>
        <dbReference type="ARBA" id="ARBA00023180"/>
    </source>
</evidence>
<keyword evidence="4" id="KW-0479">Metal-binding</keyword>
<dbReference type="PRINTS" id="PR01185">
    <property type="entry name" value="INTEGRINA"/>
</dbReference>
<name>A0AAV2ZLL9_PYXAD</name>
<dbReference type="Pfam" id="PF01839">
    <property type="entry name" value="FG-GAP"/>
    <property type="match status" value="1"/>
</dbReference>
<dbReference type="Proteomes" id="UP001181693">
    <property type="component" value="Unassembled WGS sequence"/>
</dbReference>
<evidence type="ECO:0000256" key="16">
    <source>
        <dbReference type="RuleBase" id="RU003762"/>
    </source>
</evidence>
<organism evidence="19 20">
    <name type="scientific">Pyxicephalus adspersus</name>
    <name type="common">African bullfrog</name>
    <dbReference type="NCBI Taxonomy" id="30357"/>
    <lineage>
        <taxon>Eukaryota</taxon>
        <taxon>Metazoa</taxon>
        <taxon>Chordata</taxon>
        <taxon>Craniata</taxon>
        <taxon>Vertebrata</taxon>
        <taxon>Euteleostomi</taxon>
        <taxon>Amphibia</taxon>
        <taxon>Batrachia</taxon>
        <taxon>Anura</taxon>
        <taxon>Neobatrachia</taxon>
        <taxon>Ranoidea</taxon>
        <taxon>Pyxicephalidae</taxon>
        <taxon>Pyxicephalinae</taxon>
        <taxon>Pyxicephalus</taxon>
    </lineage>
</organism>
<dbReference type="SUPFAM" id="SSF53300">
    <property type="entry name" value="vWA-like"/>
    <property type="match status" value="1"/>
</dbReference>
<dbReference type="SUPFAM" id="SSF69179">
    <property type="entry name" value="Integrin domains"/>
    <property type="match status" value="3"/>
</dbReference>
<comment type="similarity">
    <text evidence="2 16">Belongs to the integrin alpha chain family.</text>
</comment>
<dbReference type="PANTHER" id="PTHR23220:SF118">
    <property type="entry name" value="INTEGRIN ALPHA-X"/>
    <property type="match status" value="1"/>
</dbReference>
<dbReference type="Gene3D" id="2.60.40.1530">
    <property type="entry name" value="ntegrin, alpha v. Chain A, domain 4"/>
    <property type="match status" value="1"/>
</dbReference>
<keyword evidence="11 16" id="KW-0472">Membrane</keyword>
<keyword evidence="8 16" id="KW-0130">Cell adhesion</keyword>
<feature type="repeat" description="FG-GAP" evidence="15">
    <location>
        <begin position="575"/>
        <end position="635"/>
    </location>
</feature>
<feature type="signal peptide" evidence="16">
    <location>
        <begin position="1"/>
        <end position="21"/>
    </location>
</feature>
<evidence type="ECO:0000256" key="3">
    <source>
        <dbReference type="ARBA" id="ARBA00022692"/>
    </source>
</evidence>
<dbReference type="InterPro" id="IPR032695">
    <property type="entry name" value="Integrin_dom_sf"/>
</dbReference>
<keyword evidence="7" id="KW-0106">Calcium</keyword>
<comment type="caution">
    <text evidence="19">The sequence shown here is derived from an EMBL/GenBank/DDBJ whole genome shotgun (WGS) entry which is preliminary data.</text>
</comment>
<dbReference type="GO" id="GO:0009897">
    <property type="term" value="C:external side of plasma membrane"/>
    <property type="evidence" value="ECO:0007669"/>
    <property type="project" value="TreeGrafter"/>
</dbReference>
<dbReference type="GO" id="GO:0033627">
    <property type="term" value="P:cell adhesion mediated by integrin"/>
    <property type="evidence" value="ECO:0007669"/>
    <property type="project" value="TreeGrafter"/>
</dbReference>
<protein>
    <recommendedName>
        <fullName evidence="18">VWFA domain-containing protein</fullName>
    </recommendedName>
</protein>
<dbReference type="InterPro" id="IPR048285">
    <property type="entry name" value="Integrin_alpha_Ig-like_2"/>
</dbReference>
<gene>
    <name evidence="19" type="ORF">GDO54_014766</name>
</gene>
<dbReference type="InterPro" id="IPR013519">
    <property type="entry name" value="Int_alpha_beta-p"/>
</dbReference>
<keyword evidence="3 16" id="KW-0812">Transmembrane</keyword>
<dbReference type="Pfam" id="PF08441">
    <property type="entry name" value="Integrin_A_Ig_1"/>
    <property type="match status" value="1"/>
</dbReference>
<evidence type="ECO:0000256" key="11">
    <source>
        <dbReference type="ARBA" id="ARBA00023136"/>
    </source>
</evidence>
<keyword evidence="14" id="KW-0325">Glycoprotein</keyword>
<dbReference type="SMART" id="SM00191">
    <property type="entry name" value="Int_alpha"/>
    <property type="match status" value="4"/>
</dbReference>
<dbReference type="InterPro" id="IPR013517">
    <property type="entry name" value="FG-GAP"/>
</dbReference>
<dbReference type="Gene3D" id="1.20.5.930">
    <property type="entry name" value="Bicelle-embedded integrin alpha(iib) transmembrane segment"/>
    <property type="match status" value="1"/>
</dbReference>
<keyword evidence="9 16" id="KW-1133">Transmembrane helix</keyword>
<dbReference type="InterPro" id="IPR018184">
    <property type="entry name" value="Integrin_alpha_C_CS"/>
</dbReference>
<keyword evidence="13 16" id="KW-0675">Receptor</keyword>
<evidence type="ECO:0000256" key="9">
    <source>
        <dbReference type="ARBA" id="ARBA00022989"/>
    </source>
</evidence>
<dbReference type="EMBL" id="DYDO01000008">
    <property type="protein sequence ID" value="DBA18871.1"/>
    <property type="molecule type" value="Genomic_DNA"/>
</dbReference>
<dbReference type="Pfam" id="PF00092">
    <property type="entry name" value="VWA"/>
    <property type="match status" value="1"/>
</dbReference>
<evidence type="ECO:0000256" key="4">
    <source>
        <dbReference type="ARBA" id="ARBA00022723"/>
    </source>
</evidence>
<accession>A0AAV2ZLL9</accession>
<evidence type="ECO:0000256" key="17">
    <source>
        <dbReference type="SAM" id="MobiDB-lite"/>
    </source>
</evidence>
<evidence type="ECO:0000256" key="8">
    <source>
        <dbReference type="ARBA" id="ARBA00022889"/>
    </source>
</evidence>
<dbReference type="InterPro" id="IPR000413">
    <property type="entry name" value="Integrin_alpha"/>
</dbReference>
<feature type="chain" id="PRO_5043108206" description="VWFA domain-containing protein" evidence="16">
    <location>
        <begin position="22"/>
        <end position="1147"/>
    </location>
</feature>
<keyword evidence="5 16" id="KW-0732">Signal</keyword>
<evidence type="ECO:0000259" key="18">
    <source>
        <dbReference type="PROSITE" id="PS50234"/>
    </source>
</evidence>
<feature type="transmembrane region" description="Helical" evidence="16">
    <location>
        <begin position="1087"/>
        <end position="1110"/>
    </location>
</feature>
<dbReference type="GO" id="GO:0007160">
    <property type="term" value="P:cell-matrix adhesion"/>
    <property type="evidence" value="ECO:0007669"/>
    <property type="project" value="TreeGrafter"/>
</dbReference>
<proteinExistence type="inferred from homology"/>
<dbReference type="InterPro" id="IPR002035">
    <property type="entry name" value="VWF_A"/>
</dbReference>
<dbReference type="Gene3D" id="2.130.10.130">
    <property type="entry name" value="Integrin alpha, N-terminal"/>
    <property type="match status" value="2"/>
</dbReference>
<evidence type="ECO:0000256" key="13">
    <source>
        <dbReference type="ARBA" id="ARBA00023170"/>
    </source>
</evidence>
<dbReference type="GO" id="GO:0005178">
    <property type="term" value="F:integrin binding"/>
    <property type="evidence" value="ECO:0007669"/>
    <property type="project" value="TreeGrafter"/>
</dbReference>
<evidence type="ECO:0000256" key="6">
    <source>
        <dbReference type="ARBA" id="ARBA00022737"/>
    </source>
</evidence>
<dbReference type="PRINTS" id="PR00453">
    <property type="entry name" value="VWFADOMAIN"/>
</dbReference>
<dbReference type="Pfam" id="PF00357">
    <property type="entry name" value="Integrin_alpha"/>
    <property type="match status" value="1"/>
</dbReference>
<dbReference type="GO" id="GO:0046872">
    <property type="term" value="F:metal ion binding"/>
    <property type="evidence" value="ECO:0007669"/>
    <property type="project" value="UniProtKB-KW"/>
</dbReference>
<reference evidence="19" key="1">
    <citation type="thesis" date="2020" institute="ProQuest LLC" country="789 East Eisenhower Parkway, Ann Arbor, MI, USA">
        <title>Comparative Genomics and Chromosome Evolution.</title>
        <authorList>
            <person name="Mudd A.B."/>
        </authorList>
    </citation>
    <scope>NUCLEOTIDE SEQUENCE</scope>
    <source>
        <strain evidence="19">1538</strain>
        <tissue evidence="19">Blood</tissue>
    </source>
</reference>
<keyword evidence="20" id="KW-1185">Reference proteome</keyword>
<dbReference type="Pfam" id="PF21520">
    <property type="entry name" value="ITGAX-like_Ig_3"/>
    <property type="match status" value="1"/>
</dbReference>
<keyword evidence="10 16" id="KW-0401">Integrin</keyword>
<evidence type="ECO:0000256" key="7">
    <source>
        <dbReference type="ARBA" id="ARBA00022837"/>
    </source>
</evidence>
<dbReference type="Gene3D" id="3.40.50.410">
    <property type="entry name" value="von Willebrand factor, type A domain"/>
    <property type="match status" value="1"/>
</dbReference>
<feature type="repeat" description="FG-GAP" evidence="15">
    <location>
        <begin position="448"/>
        <end position="507"/>
    </location>
</feature>